<feature type="non-terminal residue" evidence="2">
    <location>
        <position position="1"/>
    </location>
</feature>
<dbReference type="Proteomes" id="UP001328107">
    <property type="component" value="Unassembled WGS sequence"/>
</dbReference>
<comment type="caution">
    <text evidence="2">The sequence shown here is derived from an EMBL/GenBank/DDBJ whole genome shotgun (WGS) entry which is preliminary data.</text>
</comment>
<dbReference type="PANTHER" id="PTHR46561:SF11">
    <property type="entry name" value="SERPENTINE RECEPTOR CLASS ALPHA_BETA-14"/>
    <property type="match status" value="1"/>
</dbReference>
<keyword evidence="1" id="KW-1133">Transmembrane helix</keyword>
<evidence type="ECO:0000313" key="3">
    <source>
        <dbReference type="Proteomes" id="UP001328107"/>
    </source>
</evidence>
<dbReference type="InterPro" id="IPR053286">
    <property type="entry name" value="Nematode_rcpt-like_srab"/>
</dbReference>
<protein>
    <recommendedName>
        <fullName evidence="4">G protein-coupled receptor</fullName>
    </recommendedName>
</protein>
<proteinExistence type="predicted"/>
<organism evidence="2 3">
    <name type="scientific">Pristionchus mayeri</name>
    <dbReference type="NCBI Taxonomy" id="1317129"/>
    <lineage>
        <taxon>Eukaryota</taxon>
        <taxon>Metazoa</taxon>
        <taxon>Ecdysozoa</taxon>
        <taxon>Nematoda</taxon>
        <taxon>Chromadorea</taxon>
        <taxon>Rhabditida</taxon>
        <taxon>Rhabditina</taxon>
        <taxon>Diplogasteromorpha</taxon>
        <taxon>Diplogasteroidea</taxon>
        <taxon>Neodiplogasteridae</taxon>
        <taxon>Pristionchus</taxon>
    </lineage>
</organism>
<feature type="non-terminal residue" evidence="2">
    <location>
        <position position="122"/>
    </location>
</feature>
<dbReference type="EMBL" id="BTRK01000004">
    <property type="protein sequence ID" value="GMR46255.1"/>
    <property type="molecule type" value="Genomic_DNA"/>
</dbReference>
<feature type="transmembrane region" description="Helical" evidence="1">
    <location>
        <begin position="12"/>
        <end position="34"/>
    </location>
</feature>
<feature type="transmembrane region" description="Helical" evidence="1">
    <location>
        <begin position="55"/>
        <end position="74"/>
    </location>
</feature>
<evidence type="ECO:0008006" key="4">
    <source>
        <dbReference type="Google" id="ProtNLM"/>
    </source>
</evidence>
<reference evidence="3" key="1">
    <citation type="submission" date="2022-10" db="EMBL/GenBank/DDBJ databases">
        <title>Genome assembly of Pristionchus species.</title>
        <authorList>
            <person name="Yoshida K."/>
            <person name="Sommer R.J."/>
        </authorList>
    </citation>
    <scope>NUCLEOTIDE SEQUENCE [LARGE SCALE GENOMIC DNA]</scope>
    <source>
        <strain evidence="3">RS5460</strain>
    </source>
</reference>
<keyword evidence="3" id="KW-1185">Reference proteome</keyword>
<dbReference type="PANTHER" id="PTHR46561">
    <property type="entry name" value="SERPENTINE RECEPTOR, CLASS AB (CLASS A-LIKE)-RELATED"/>
    <property type="match status" value="1"/>
</dbReference>
<feature type="transmembrane region" description="Helical" evidence="1">
    <location>
        <begin position="94"/>
        <end position="112"/>
    </location>
</feature>
<name>A0AAN5CKZ6_9BILA</name>
<gene>
    <name evidence="2" type="ORF">PMAYCL1PPCAC_16450</name>
</gene>
<sequence>GLRFLVHENTKILFGFYYSLNIFHSFVCGSIYLLELIRLRYECFLIDFRCLLMTKCMSISSIIAAHHVILVLSFERLYSSIFPAKFEKTSSKSLAVFLALTSILLTFGYSMMKLSDDFRMFR</sequence>
<keyword evidence="1" id="KW-0472">Membrane</keyword>
<accession>A0AAN5CKZ6</accession>
<evidence type="ECO:0000256" key="1">
    <source>
        <dbReference type="SAM" id="Phobius"/>
    </source>
</evidence>
<evidence type="ECO:0000313" key="2">
    <source>
        <dbReference type="EMBL" id="GMR46255.1"/>
    </source>
</evidence>
<dbReference type="AlphaFoldDB" id="A0AAN5CKZ6"/>
<keyword evidence="1" id="KW-0812">Transmembrane</keyword>